<evidence type="ECO:0000313" key="7">
    <source>
        <dbReference type="Proteomes" id="UP001163714"/>
    </source>
</evidence>
<evidence type="ECO:0000256" key="2">
    <source>
        <dbReference type="ARBA" id="ARBA00012438"/>
    </source>
</evidence>
<dbReference type="EC" id="2.7.13.3" evidence="2"/>
<proteinExistence type="predicted"/>
<dbReference type="PANTHER" id="PTHR43065:SF47">
    <property type="match status" value="1"/>
</dbReference>
<keyword evidence="4" id="KW-0472">Membrane</keyword>
<feature type="transmembrane region" description="Helical" evidence="4">
    <location>
        <begin position="316"/>
        <end position="339"/>
    </location>
</feature>
<evidence type="ECO:0000259" key="5">
    <source>
        <dbReference type="PROSITE" id="PS50109"/>
    </source>
</evidence>
<evidence type="ECO:0000256" key="4">
    <source>
        <dbReference type="SAM" id="Phobius"/>
    </source>
</evidence>
<dbReference type="Proteomes" id="UP001163714">
    <property type="component" value="Unassembled WGS sequence"/>
</dbReference>
<keyword evidence="4" id="KW-0812">Transmembrane</keyword>
<keyword evidence="6" id="KW-0808">Transferase</keyword>
<dbReference type="PROSITE" id="PS50109">
    <property type="entry name" value="HIS_KIN"/>
    <property type="match status" value="1"/>
</dbReference>
<dbReference type="GO" id="GO:0016301">
    <property type="term" value="F:kinase activity"/>
    <property type="evidence" value="ECO:0007669"/>
    <property type="project" value="UniProtKB-KW"/>
</dbReference>
<dbReference type="PRINTS" id="PR00344">
    <property type="entry name" value="BCTRLSENSOR"/>
</dbReference>
<comment type="caution">
    <text evidence="6">The sequence shown here is derived from an EMBL/GenBank/DDBJ whole genome shotgun (WGS) entry which is preliminary data.</text>
</comment>
<feature type="coiled-coil region" evidence="3">
    <location>
        <begin position="391"/>
        <end position="432"/>
    </location>
</feature>
<feature type="domain" description="Histidine kinase" evidence="5">
    <location>
        <begin position="441"/>
        <end position="671"/>
    </location>
</feature>
<comment type="catalytic activity">
    <reaction evidence="1">
        <text>ATP + protein L-histidine = ADP + protein N-phospho-L-histidine.</text>
        <dbReference type="EC" id="2.7.13.3"/>
    </reaction>
</comment>
<name>A0ABT3IBK3_9GAMM</name>
<dbReference type="SMART" id="SM00387">
    <property type="entry name" value="HATPase_c"/>
    <property type="match status" value="1"/>
</dbReference>
<dbReference type="InterPro" id="IPR004358">
    <property type="entry name" value="Sig_transdc_His_kin-like_C"/>
</dbReference>
<evidence type="ECO:0000313" key="6">
    <source>
        <dbReference type="EMBL" id="MCW3173258.1"/>
    </source>
</evidence>
<dbReference type="InterPro" id="IPR005467">
    <property type="entry name" value="His_kinase_dom"/>
</dbReference>
<keyword evidence="7" id="KW-1185">Reference proteome</keyword>
<dbReference type="Gene3D" id="3.30.565.10">
    <property type="entry name" value="Histidine kinase-like ATPase, C-terminal domain"/>
    <property type="match status" value="1"/>
</dbReference>
<evidence type="ECO:0000256" key="1">
    <source>
        <dbReference type="ARBA" id="ARBA00000085"/>
    </source>
</evidence>
<accession>A0ABT3IBK3</accession>
<dbReference type="EMBL" id="JAPDMX010000028">
    <property type="protein sequence ID" value="MCW3173258.1"/>
    <property type="molecule type" value="Genomic_DNA"/>
</dbReference>
<dbReference type="InterPro" id="IPR003594">
    <property type="entry name" value="HATPase_dom"/>
</dbReference>
<dbReference type="Gene3D" id="6.10.340.10">
    <property type="match status" value="1"/>
</dbReference>
<gene>
    <name evidence="6" type="ORF">OHT75_12280</name>
</gene>
<protein>
    <recommendedName>
        <fullName evidence="2">histidine kinase</fullName>
        <ecNumber evidence="2">2.7.13.3</ecNumber>
    </recommendedName>
</protein>
<dbReference type="PANTHER" id="PTHR43065">
    <property type="entry name" value="SENSOR HISTIDINE KINASE"/>
    <property type="match status" value="1"/>
</dbReference>
<evidence type="ECO:0000256" key="3">
    <source>
        <dbReference type="SAM" id="Coils"/>
    </source>
</evidence>
<keyword evidence="6" id="KW-0418">Kinase</keyword>
<reference evidence="6" key="1">
    <citation type="submission" date="2022-10" db="EMBL/GenBank/DDBJ databases">
        <title>Shewanella flava sp. nov, isolated from the estuary of the Fenhe River into the Yellow River.</title>
        <authorList>
            <person name="Li Y."/>
        </authorList>
    </citation>
    <scope>NUCLEOTIDE SEQUENCE</scope>
    <source>
        <strain evidence="6">FYR11-62</strain>
    </source>
</reference>
<dbReference type="Pfam" id="PF02518">
    <property type="entry name" value="HATPase_c"/>
    <property type="match status" value="1"/>
</dbReference>
<dbReference type="InterPro" id="IPR036890">
    <property type="entry name" value="HATPase_C_sf"/>
</dbReference>
<dbReference type="SUPFAM" id="SSF55874">
    <property type="entry name" value="ATPase domain of HSP90 chaperone/DNA topoisomerase II/histidine kinase"/>
    <property type="match status" value="1"/>
</dbReference>
<feature type="transmembrane region" description="Helical" evidence="4">
    <location>
        <begin position="12"/>
        <end position="30"/>
    </location>
</feature>
<organism evidence="6 7">
    <name type="scientific">Shewanella subflava</name>
    <dbReference type="NCBI Taxonomy" id="2986476"/>
    <lineage>
        <taxon>Bacteria</taxon>
        <taxon>Pseudomonadati</taxon>
        <taxon>Pseudomonadota</taxon>
        <taxon>Gammaproteobacteria</taxon>
        <taxon>Alteromonadales</taxon>
        <taxon>Shewanellaceae</taxon>
        <taxon>Shewanella</taxon>
    </lineage>
</organism>
<keyword evidence="4" id="KW-1133">Transmembrane helix</keyword>
<dbReference type="Gene3D" id="1.10.287.130">
    <property type="match status" value="1"/>
</dbReference>
<keyword evidence="3" id="KW-0175">Coiled coil</keyword>
<sequence>MARKSILTQLNKVFISITLLVIIIASIFAFTSQKMLVASNAILRADLPLEMAIESMNSTLKAMQTNAALYLLGYEDQKQQYQVNLALLQSTKQTISHQKLLTNNEQINAFYQVNQLSNAINQQYQTLIFDVYSPEDEKAAKQIAANLLENNAKPLEKIIDFRAQDEIKGSQESSDEEELRYDDIPAIHYYLQLVDEAGDMQNALASYLLNDKNAKQEFDENGEAFVKWLTLLEPLEQDEDEVADITHIKQLFEQLLDGGYQLFNLYNPESLASATHAFNQLKQTHIADIEQQMSVLLNSTSNQVVSQLEDLKSTNIGSIILLALFAMITIILLISLSFYTKRTIYLPIEKLAKSVDALRLGERNIQFIHNDDELGDVFKNVEKFQHDLRQLDALQKNEAQYKLQLELERDKLQQALNTLQQAQKKLINSEKMASLGALVAGISHEINTPIGIAVTISSTFESRVKEFVTQARTGQLNLSDLEMFEQESLEGLVIMQKALNRAAELIHSFKQVAIDQSSNQRRSFLLDEMLNEVFNTLKHQIKRSTYTVSIDCPADIMMDSFPGPFGQVITNLFNNAIIHGFDGAQTGDISVKVYLEENDKIKLQFNDNGIGIPVSHIDKIFDPFFTTKLGQGGSGLGMNIVYNIVNNILGGDISVTSHNGTTFTLIIPIIAPK</sequence>
<dbReference type="RefSeq" id="WP_264726999.1">
    <property type="nucleotide sequence ID" value="NZ_JAPDMX010000028.1"/>
</dbReference>